<dbReference type="GO" id="GO:0050660">
    <property type="term" value="F:flavin adenine dinucleotide binding"/>
    <property type="evidence" value="ECO:0007669"/>
    <property type="project" value="TreeGrafter"/>
</dbReference>
<comment type="caution">
    <text evidence="9">The sequence shown here is derived from an EMBL/GenBank/DDBJ whole genome shotgun (WGS) entry which is preliminary data.</text>
</comment>
<keyword evidence="6" id="KW-0520">NAD</keyword>
<dbReference type="InterPro" id="IPR036188">
    <property type="entry name" value="FAD/NAD-bd_sf"/>
</dbReference>
<dbReference type="AlphaFoldDB" id="A0A1W9S1I0"/>
<dbReference type="InterPro" id="IPR016156">
    <property type="entry name" value="FAD/NAD-linked_Rdtase_dimer_sf"/>
</dbReference>
<dbReference type="GO" id="GO:0004148">
    <property type="term" value="F:dihydrolipoyl dehydrogenase (NADH) activity"/>
    <property type="evidence" value="ECO:0007669"/>
    <property type="project" value="TreeGrafter"/>
</dbReference>
<evidence type="ECO:0000259" key="8">
    <source>
        <dbReference type="Pfam" id="PF07992"/>
    </source>
</evidence>
<keyword evidence="4" id="KW-0274">FAD</keyword>
<dbReference type="PANTHER" id="PTHR22912">
    <property type="entry name" value="DISULFIDE OXIDOREDUCTASE"/>
    <property type="match status" value="1"/>
</dbReference>
<gene>
    <name evidence="9" type="ORF">B6D57_02880</name>
</gene>
<evidence type="ECO:0000313" key="10">
    <source>
        <dbReference type="Proteomes" id="UP000192611"/>
    </source>
</evidence>
<comment type="similarity">
    <text evidence="2">Belongs to the class-I pyridine nucleotide-disulfide oxidoreductase family.</text>
</comment>
<accession>A0A1W9S1I0</accession>
<dbReference type="PRINTS" id="PR00411">
    <property type="entry name" value="PNDRDTASEI"/>
</dbReference>
<dbReference type="SUPFAM" id="SSF55424">
    <property type="entry name" value="FAD/NAD-linked reductases, dimerisation (C-terminal) domain"/>
    <property type="match status" value="1"/>
</dbReference>
<dbReference type="InterPro" id="IPR004099">
    <property type="entry name" value="Pyr_nucl-diS_OxRdtase_dimer"/>
</dbReference>
<dbReference type="Proteomes" id="UP000192611">
    <property type="component" value="Unassembled WGS sequence"/>
</dbReference>
<feature type="domain" description="Pyridine nucleotide-disulphide oxidoreductase dimerisation" evidence="7">
    <location>
        <begin position="286"/>
        <end position="393"/>
    </location>
</feature>
<evidence type="ECO:0000256" key="2">
    <source>
        <dbReference type="ARBA" id="ARBA00007532"/>
    </source>
</evidence>
<dbReference type="Pfam" id="PF02852">
    <property type="entry name" value="Pyr_redox_dim"/>
    <property type="match status" value="1"/>
</dbReference>
<keyword evidence="5" id="KW-0560">Oxidoreductase</keyword>
<name>A0A1W9S1I0_9BACT</name>
<evidence type="ECO:0000259" key="7">
    <source>
        <dbReference type="Pfam" id="PF02852"/>
    </source>
</evidence>
<dbReference type="Pfam" id="PF07992">
    <property type="entry name" value="Pyr_redox_2"/>
    <property type="match status" value="1"/>
</dbReference>
<dbReference type="PANTHER" id="PTHR22912:SF151">
    <property type="entry name" value="DIHYDROLIPOYL DEHYDROGENASE, MITOCHONDRIAL"/>
    <property type="match status" value="1"/>
</dbReference>
<evidence type="ECO:0000256" key="5">
    <source>
        <dbReference type="ARBA" id="ARBA00023002"/>
    </source>
</evidence>
<comment type="cofactor">
    <cofactor evidence="1">
        <name>FAD</name>
        <dbReference type="ChEBI" id="CHEBI:57692"/>
    </cofactor>
</comment>
<evidence type="ECO:0000256" key="3">
    <source>
        <dbReference type="ARBA" id="ARBA00022630"/>
    </source>
</evidence>
<keyword evidence="3" id="KW-0285">Flavoprotein</keyword>
<dbReference type="InterPro" id="IPR023753">
    <property type="entry name" value="FAD/NAD-binding_dom"/>
</dbReference>
<evidence type="ECO:0000313" key="9">
    <source>
        <dbReference type="EMBL" id="OQX90502.1"/>
    </source>
</evidence>
<dbReference type="EMBL" id="NATQ01000047">
    <property type="protein sequence ID" value="OQX90502.1"/>
    <property type="molecule type" value="Genomic_DNA"/>
</dbReference>
<reference evidence="10" key="1">
    <citation type="submission" date="2017-03" db="EMBL/GenBank/DDBJ databases">
        <title>Novel pathways for hydrocarbon cycling and metabolic interdependencies in hydrothermal sediment communities.</title>
        <authorList>
            <person name="Dombrowski N."/>
            <person name="Seitz K."/>
            <person name="Teske A."/>
            <person name="Baker B."/>
        </authorList>
    </citation>
    <scope>NUCLEOTIDE SEQUENCE [LARGE SCALE GENOMIC DNA]</scope>
</reference>
<dbReference type="Gene3D" id="3.30.390.30">
    <property type="match status" value="1"/>
</dbReference>
<evidence type="ECO:0000256" key="6">
    <source>
        <dbReference type="ARBA" id="ARBA00023027"/>
    </source>
</evidence>
<dbReference type="FunFam" id="3.30.390.30:FF:000001">
    <property type="entry name" value="Dihydrolipoyl dehydrogenase"/>
    <property type="match status" value="1"/>
</dbReference>
<proteinExistence type="inferred from homology"/>
<dbReference type="InterPro" id="IPR050151">
    <property type="entry name" value="Class-I_Pyr_Nuc-Dis_Oxidored"/>
</dbReference>
<dbReference type="GO" id="GO:0006103">
    <property type="term" value="P:2-oxoglutarate metabolic process"/>
    <property type="evidence" value="ECO:0007669"/>
    <property type="project" value="TreeGrafter"/>
</dbReference>
<evidence type="ECO:0008006" key="11">
    <source>
        <dbReference type="Google" id="ProtNLM"/>
    </source>
</evidence>
<evidence type="ECO:0000256" key="1">
    <source>
        <dbReference type="ARBA" id="ARBA00001974"/>
    </source>
</evidence>
<evidence type="ECO:0000256" key="4">
    <source>
        <dbReference type="ARBA" id="ARBA00022827"/>
    </source>
</evidence>
<organism evidence="9 10">
    <name type="scientific">Candidatus Coatesbacteria bacterium 4484_99</name>
    <dbReference type="NCBI Taxonomy" id="1970774"/>
    <lineage>
        <taxon>Bacteria</taxon>
        <taxon>Candidatus Coatesiibacteriota</taxon>
    </lineage>
</organism>
<dbReference type="PRINTS" id="PR00368">
    <property type="entry name" value="FADPNR"/>
</dbReference>
<sequence>MMIEAGHRYNIALNSSEYGVDIRDAEFNYKRMLKTREEVVKTLRDGVLHLLKKLKVDLIEGYGELTSENTIMVDGVEEIRANNIILATGSKPSSLPGLEIDNKYILTSDDILELEKPPARLIVVGAGAIGCEFAYIFANIGVKVYLVELLDRAIPGSDKRASRVIASKLKSLGVKLSTETTIKRWTKKDGCLEATLEDGIVIEAECILLSVGRVPNTNSFSNIGGIKLNNGGFVETDEYLHTGCGNIYAIGDILPRPMLAHKAFYEGVIAVENILGYKRKVRYDIIPSVVYTIPEIAQVGPTEDELKESGYEYTTSTFHFRALGRALAMGETDGFVKIISGADGRILSGTIVGLSAGELIGEISLAILSEMKADEFKDLVHSHPTLSEATGEALWGLSERMIHSL</sequence>
<dbReference type="SUPFAM" id="SSF51905">
    <property type="entry name" value="FAD/NAD(P)-binding domain"/>
    <property type="match status" value="1"/>
</dbReference>
<feature type="domain" description="FAD/NAD(P)-binding" evidence="8">
    <location>
        <begin position="23"/>
        <end position="267"/>
    </location>
</feature>
<protein>
    <recommendedName>
        <fullName evidence="11">Dihydrolipoyl dehydrogenase</fullName>
    </recommendedName>
</protein>
<dbReference type="Gene3D" id="3.50.50.60">
    <property type="entry name" value="FAD/NAD(P)-binding domain"/>
    <property type="match status" value="2"/>
</dbReference>